<accession>A0ABY5W8G3</accession>
<reference evidence="2" key="1">
    <citation type="submission" date="2021-04" db="EMBL/GenBank/DDBJ databases">
        <authorList>
            <person name="Hartkoorn R.C."/>
            <person name="Beaudoing E."/>
            <person name="Hot D."/>
        </authorList>
    </citation>
    <scope>NUCLEOTIDE SEQUENCE</scope>
    <source>
        <strain evidence="2">NRRL B-16292</strain>
    </source>
</reference>
<dbReference type="SUPFAM" id="SSF140959">
    <property type="entry name" value="Indolic compounds 2,3-dioxygenase-like"/>
    <property type="match status" value="1"/>
</dbReference>
<gene>
    <name evidence="2" type="ORF">Dfulv_19570</name>
</gene>
<sequence>MDTARHEAAVVSPGVDDDPTAAVNRWVIGPMTALNRDILAGREPPDAFPAMVQHAVGPLLDTPERYGPRDTCQLLVLLGLVGAGLGRHFQERHPAHRATPERAFDVGVGVGVEPIGFLEYFHRLAEHSGTGHPHRDTYASLTRWNLPPSEAWWGGARLAVLPGVFDDGALRTYTAAVDEVRFFELIKLSETFERAVNLAVGPLADGSVDLLGAEALHRLGVAALLLEGMRKLNADFAALPPAEGLSAGHFMDVFRQFAVHWRPGDVPPSGALDPEALERDLVLGTEAPGFREHLHRMGPGLLPAERDRLAAVADVPALTELVLQRCDPEDGLAQATQTQLRMLVGRFPVLAALHLVLQANARMSGVHLMLSKRYLFNPQRARDRSGYGDPGVVSNRRGTTGMDETALEHLTRVRQHHPLVALRGLPTAELEVLTGLAALRADAPGDLSAAVGFDGTSALRQRPTADDLTGPARPAEGAP</sequence>
<protein>
    <submittedName>
        <fullName evidence="2">Uncharacterized protein</fullName>
    </submittedName>
</protein>
<evidence type="ECO:0000256" key="1">
    <source>
        <dbReference type="SAM" id="MobiDB-lite"/>
    </source>
</evidence>
<keyword evidence="3" id="KW-1185">Reference proteome</keyword>
<dbReference type="Proteomes" id="UP001059617">
    <property type="component" value="Chromosome"/>
</dbReference>
<evidence type="ECO:0000313" key="3">
    <source>
        <dbReference type="Proteomes" id="UP001059617"/>
    </source>
</evidence>
<proteinExistence type="predicted"/>
<dbReference type="InterPro" id="IPR037217">
    <property type="entry name" value="Trp/Indoleamine_2_3_dOase-like"/>
</dbReference>
<dbReference type="RefSeq" id="WP_259865453.1">
    <property type="nucleotide sequence ID" value="NZ_BAAAST010000126.1"/>
</dbReference>
<dbReference type="EMBL" id="CP073720">
    <property type="protein sequence ID" value="UWP86313.1"/>
    <property type="molecule type" value="Genomic_DNA"/>
</dbReference>
<evidence type="ECO:0000313" key="2">
    <source>
        <dbReference type="EMBL" id="UWP86313.1"/>
    </source>
</evidence>
<organism evidence="2 3">
    <name type="scientific">Dactylosporangium fulvum</name>
    <dbReference type="NCBI Taxonomy" id="53359"/>
    <lineage>
        <taxon>Bacteria</taxon>
        <taxon>Bacillati</taxon>
        <taxon>Actinomycetota</taxon>
        <taxon>Actinomycetes</taxon>
        <taxon>Micromonosporales</taxon>
        <taxon>Micromonosporaceae</taxon>
        <taxon>Dactylosporangium</taxon>
    </lineage>
</organism>
<reference evidence="2" key="2">
    <citation type="submission" date="2022-09" db="EMBL/GenBank/DDBJ databases">
        <title>Biosynthetic gene clusters of Dactylosporangioum fulvum.</title>
        <authorList>
            <person name="Caradec T."/>
        </authorList>
    </citation>
    <scope>NUCLEOTIDE SEQUENCE</scope>
    <source>
        <strain evidence="2">NRRL B-16292</strain>
    </source>
</reference>
<feature type="region of interest" description="Disordered" evidence="1">
    <location>
        <begin position="454"/>
        <end position="479"/>
    </location>
</feature>
<name>A0ABY5W8G3_9ACTN</name>